<dbReference type="PRINTS" id="PR00728">
    <property type="entry name" value="SIGNALPTASE"/>
</dbReference>
<organism evidence="14 15">
    <name type="scientific">Tessaracoccus antarcticus</name>
    <dbReference type="NCBI Taxonomy" id="2479848"/>
    <lineage>
        <taxon>Bacteria</taxon>
        <taxon>Bacillati</taxon>
        <taxon>Actinomycetota</taxon>
        <taxon>Actinomycetes</taxon>
        <taxon>Propionibacteriales</taxon>
        <taxon>Propionibacteriaceae</taxon>
        <taxon>Tessaracoccus</taxon>
    </lineage>
</organism>
<accession>A0A3M0GVI5</accession>
<keyword evidence="5" id="KW-0256">Endoplasmic reticulum</keyword>
<dbReference type="EC" id="3.4.21.89" evidence="11"/>
<dbReference type="InterPro" id="IPR036286">
    <property type="entry name" value="LexA/Signal_pep-like_sf"/>
</dbReference>
<dbReference type="PANTHER" id="PTHR10806">
    <property type="entry name" value="SIGNAL PEPTIDASE COMPLEX CATALYTIC SUBUNIT SEC11"/>
    <property type="match status" value="1"/>
</dbReference>
<evidence type="ECO:0000259" key="13">
    <source>
        <dbReference type="Pfam" id="PF10502"/>
    </source>
</evidence>
<dbReference type="InterPro" id="IPR019533">
    <property type="entry name" value="Peptidase_S26"/>
</dbReference>
<evidence type="ECO:0000256" key="3">
    <source>
        <dbReference type="ARBA" id="ARBA00022692"/>
    </source>
</evidence>
<dbReference type="RefSeq" id="WP_121899894.1">
    <property type="nucleotide sequence ID" value="NZ_REFW01000001.1"/>
</dbReference>
<comment type="caution">
    <text evidence="14">The sequence shown here is derived from an EMBL/GenBank/DDBJ whole genome shotgun (WGS) entry which is preliminary data.</text>
</comment>
<dbReference type="PROSITE" id="PS00501">
    <property type="entry name" value="SPASE_I_1"/>
    <property type="match status" value="1"/>
</dbReference>
<evidence type="ECO:0000313" key="14">
    <source>
        <dbReference type="EMBL" id="RMB61346.1"/>
    </source>
</evidence>
<evidence type="ECO:0000256" key="11">
    <source>
        <dbReference type="NCBIfam" id="TIGR02228"/>
    </source>
</evidence>
<evidence type="ECO:0000256" key="5">
    <source>
        <dbReference type="ARBA" id="ARBA00022824"/>
    </source>
</evidence>
<dbReference type="CDD" id="cd06462">
    <property type="entry name" value="Peptidase_S24_S26"/>
    <property type="match status" value="1"/>
</dbReference>
<dbReference type="GO" id="GO:0009003">
    <property type="term" value="F:signal peptidase activity"/>
    <property type="evidence" value="ECO:0007669"/>
    <property type="project" value="UniProtKB-EC"/>
</dbReference>
<dbReference type="EMBL" id="REFW01000001">
    <property type="protein sequence ID" value="RMB61346.1"/>
    <property type="molecule type" value="Genomic_DNA"/>
</dbReference>
<comment type="function">
    <text evidence="10">Catalytic component of the signal peptidase complex (SPC) which catalyzes the cleavage of N-terminal signal sequences from nascent proteins as they are translocated into the lumen of the endoplasmic reticulum. Specifically cleaves N-terminal signal peptides that contain a hydrophobic alpha-helix (h-region) shorter than 18-20 amino acids.</text>
</comment>
<dbReference type="AlphaFoldDB" id="A0A3M0GVI5"/>
<dbReference type="SUPFAM" id="SSF51306">
    <property type="entry name" value="LexA/Signal peptidase"/>
    <property type="match status" value="1"/>
</dbReference>
<keyword evidence="8 12" id="KW-0472">Membrane</keyword>
<dbReference type="NCBIfam" id="TIGR02228">
    <property type="entry name" value="sigpep_I_arch"/>
    <property type="match status" value="1"/>
</dbReference>
<evidence type="ECO:0000256" key="12">
    <source>
        <dbReference type="SAM" id="Phobius"/>
    </source>
</evidence>
<evidence type="ECO:0000256" key="7">
    <source>
        <dbReference type="ARBA" id="ARBA00022989"/>
    </source>
</evidence>
<evidence type="ECO:0000313" key="15">
    <source>
        <dbReference type="Proteomes" id="UP000275256"/>
    </source>
</evidence>
<feature type="transmembrane region" description="Helical" evidence="12">
    <location>
        <begin position="21"/>
        <end position="46"/>
    </location>
</feature>
<comment type="subcellular location">
    <subcellularLocation>
        <location evidence="1">Endoplasmic reticulum membrane</location>
        <topology evidence="1">Single-pass type II membrane protein</topology>
    </subcellularLocation>
</comment>
<evidence type="ECO:0000256" key="10">
    <source>
        <dbReference type="ARBA" id="ARBA00045533"/>
    </source>
</evidence>
<dbReference type="InterPro" id="IPR001733">
    <property type="entry name" value="Peptidase_S26B"/>
</dbReference>
<evidence type="ECO:0000256" key="4">
    <source>
        <dbReference type="ARBA" id="ARBA00022801"/>
    </source>
</evidence>
<dbReference type="InterPro" id="IPR019756">
    <property type="entry name" value="Pept_S26A_signal_pept_1_Ser-AS"/>
</dbReference>
<keyword evidence="15" id="KW-1185">Reference proteome</keyword>
<dbReference type="GO" id="GO:0006465">
    <property type="term" value="P:signal peptide processing"/>
    <property type="evidence" value="ECO:0007669"/>
    <property type="project" value="UniProtKB-UniRule"/>
</dbReference>
<dbReference type="PANTHER" id="PTHR10806:SF6">
    <property type="entry name" value="SIGNAL PEPTIDASE COMPLEX CATALYTIC SUBUNIT SEC11"/>
    <property type="match status" value="1"/>
</dbReference>
<gene>
    <name evidence="14" type="ORF">EAX62_01400</name>
</gene>
<dbReference type="OrthoDB" id="4315104at2"/>
<evidence type="ECO:0000256" key="6">
    <source>
        <dbReference type="ARBA" id="ARBA00022968"/>
    </source>
</evidence>
<protein>
    <recommendedName>
        <fullName evidence="9 11">Signal peptidase I</fullName>
        <ecNumber evidence="11">3.4.21.89</ecNumber>
    </recommendedName>
</protein>
<feature type="domain" description="Peptidase S26" evidence="13">
    <location>
        <begin position="27"/>
        <end position="97"/>
    </location>
</feature>
<feature type="transmembrane region" description="Helical" evidence="12">
    <location>
        <begin position="151"/>
        <end position="170"/>
    </location>
</feature>
<keyword evidence="6" id="KW-0735">Signal-anchor</keyword>
<evidence type="ECO:0000256" key="1">
    <source>
        <dbReference type="ARBA" id="ARBA00004648"/>
    </source>
</evidence>
<dbReference type="GO" id="GO:0004252">
    <property type="term" value="F:serine-type endopeptidase activity"/>
    <property type="evidence" value="ECO:0007669"/>
    <property type="project" value="UniProtKB-UniRule"/>
</dbReference>
<dbReference type="Gene3D" id="2.10.109.10">
    <property type="entry name" value="Umud Fragment, subunit A"/>
    <property type="match status" value="1"/>
</dbReference>
<evidence type="ECO:0000256" key="2">
    <source>
        <dbReference type="ARBA" id="ARBA00022670"/>
    </source>
</evidence>
<keyword evidence="3 12" id="KW-0812">Transmembrane</keyword>
<dbReference type="GO" id="GO:0016020">
    <property type="term" value="C:membrane"/>
    <property type="evidence" value="ECO:0007669"/>
    <property type="project" value="UniProtKB-UniRule"/>
</dbReference>
<keyword evidence="7 12" id="KW-1133">Transmembrane helix</keyword>
<name>A0A3M0GVI5_9ACTN</name>
<evidence type="ECO:0000256" key="9">
    <source>
        <dbReference type="ARBA" id="ARBA00033305"/>
    </source>
</evidence>
<keyword evidence="2" id="KW-0645">Protease</keyword>
<evidence type="ECO:0000256" key="8">
    <source>
        <dbReference type="ARBA" id="ARBA00023136"/>
    </source>
</evidence>
<dbReference type="Proteomes" id="UP000275256">
    <property type="component" value="Unassembled WGS sequence"/>
</dbReference>
<proteinExistence type="predicted"/>
<sequence length="185" mass="19263">MNPRHAFATETRSSFARVRSVIGWMLLVVVVGAALTVALATTVGGYHATRVLSNSMQPAFSAGDLVIVRDAPVTAIEKGDVVVLPDPNSSSMFIHRLTSVDRAAGHTTVTTRGDNNPAPDAWLLDVTSKTVPAYVAVIPIHGLHLPVLPQATSQLLLAAGLGIVALLIGLPSGPRPARAALADAR</sequence>
<keyword evidence="4 14" id="KW-0378">Hydrolase</keyword>
<dbReference type="Pfam" id="PF10502">
    <property type="entry name" value="Peptidase_S26"/>
    <property type="match status" value="1"/>
</dbReference>
<reference evidence="14 15" key="1">
    <citation type="submission" date="2018-10" db="EMBL/GenBank/DDBJ databases">
        <title>Tessaracoccus antarcticuss sp. nov., isolated from sediment.</title>
        <authorList>
            <person name="Zhou L.Y."/>
            <person name="Du Z.J."/>
        </authorList>
    </citation>
    <scope>NUCLEOTIDE SEQUENCE [LARGE SCALE GENOMIC DNA]</scope>
    <source>
        <strain evidence="14 15">JDX10</strain>
    </source>
</reference>